<evidence type="ECO:0000313" key="2">
    <source>
        <dbReference type="EMBL" id="ETM31034.1"/>
    </source>
</evidence>
<name>W2M686_PHYNI</name>
<feature type="chain" id="PRO_5004821012" evidence="1">
    <location>
        <begin position="21"/>
        <end position="56"/>
    </location>
</feature>
<reference evidence="2" key="1">
    <citation type="submission" date="2013-11" db="EMBL/GenBank/DDBJ databases">
        <title>The Genome Sequence of Phytophthora parasitica IAC_01/95.</title>
        <authorList>
            <consortium name="The Broad Institute Genomics Platform"/>
            <person name="Russ C."/>
            <person name="Tyler B."/>
            <person name="Panabieres F."/>
            <person name="Shan W."/>
            <person name="Tripathy S."/>
            <person name="Grunwald N."/>
            <person name="Machado M."/>
            <person name="Johnson C.S."/>
            <person name="Arredondo F."/>
            <person name="Hong C."/>
            <person name="Coffey M."/>
            <person name="Young S.K."/>
            <person name="Zeng Q."/>
            <person name="Gargeya S."/>
            <person name="Fitzgerald M."/>
            <person name="Abouelleil A."/>
            <person name="Alvarado L."/>
            <person name="Chapman S.B."/>
            <person name="Gainer-Dewar J."/>
            <person name="Goldberg J."/>
            <person name="Griggs A."/>
            <person name="Gujja S."/>
            <person name="Hansen M."/>
            <person name="Howarth C."/>
            <person name="Imamovic A."/>
            <person name="Ireland A."/>
            <person name="Larimer J."/>
            <person name="McCowan C."/>
            <person name="Murphy C."/>
            <person name="Pearson M."/>
            <person name="Poon T.W."/>
            <person name="Priest M."/>
            <person name="Roberts A."/>
            <person name="Saif S."/>
            <person name="Shea T."/>
            <person name="Sykes S."/>
            <person name="Wortman J."/>
            <person name="Nusbaum C."/>
            <person name="Birren B."/>
        </authorList>
    </citation>
    <scope>NUCLEOTIDE SEQUENCE [LARGE SCALE GENOMIC DNA]</scope>
    <source>
        <strain evidence="2">IAC_01/95</strain>
    </source>
</reference>
<proteinExistence type="predicted"/>
<sequence>MGTGLTSFILVGGLLSTVGAFQLSPRILGSYTDIDPGYVRSYRERSCLRAVVQKLS</sequence>
<organism evidence="2">
    <name type="scientific">Phytophthora nicotianae</name>
    <name type="common">Potato buckeye rot agent</name>
    <name type="synonym">Phytophthora parasitica</name>
    <dbReference type="NCBI Taxonomy" id="4792"/>
    <lineage>
        <taxon>Eukaryota</taxon>
        <taxon>Sar</taxon>
        <taxon>Stramenopiles</taxon>
        <taxon>Oomycota</taxon>
        <taxon>Peronosporomycetes</taxon>
        <taxon>Peronosporales</taxon>
        <taxon>Peronosporaceae</taxon>
        <taxon>Phytophthora</taxon>
    </lineage>
</organism>
<evidence type="ECO:0000256" key="1">
    <source>
        <dbReference type="SAM" id="SignalP"/>
    </source>
</evidence>
<feature type="signal peptide" evidence="1">
    <location>
        <begin position="1"/>
        <end position="20"/>
    </location>
</feature>
<gene>
    <name evidence="2" type="ORF">L914_21317</name>
</gene>
<dbReference type="Proteomes" id="UP000054532">
    <property type="component" value="Unassembled WGS sequence"/>
</dbReference>
<dbReference type="EMBL" id="KI696659">
    <property type="protein sequence ID" value="ETM31034.1"/>
    <property type="molecule type" value="Genomic_DNA"/>
</dbReference>
<dbReference type="AlphaFoldDB" id="W2M686"/>
<accession>W2M686</accession>
<protein>
    <submittedName>
        <fullName evidence="2">Uncharacterized protein</fullName>
    </submittedName>
</protein>
<keyword evidence="1" id="KW-0732">Signal</keyword>